<evidence type="ECO:0000313" key="2">
    <source>
        <dbReference type="EMBL" id="RIY35871.1"/>
    </source>
</evidence>
<evidence type="ECO:0000313" key="3">
    <source>
        <dbReference type="Proteomes" id="UP000265964"/>
    </source>
</evidence>
<feature type="coiled-coil region" evidence="1">
    <location>
        <begin position="297"/>
        <end position="335"/>
    </location>
</feature>
<name>A0A3A1YEA0_9GAMM</name>
<accession>A0A3A1YEA0</accession>
<dbReference type="Proteomes" id="UP000265964">
    <property type="component" value="Unassembled WGS sequence"/>
</dbReference>
<keyword evidence="3" id="KW-1185">Reference proteome</keyword>
<sequence length="525" mass="61881">MPSLNHISYRPNADQQRSQLEKIKNQALKIIQQEIKLNTQIVKQLNAYEQILIPLLELSCRLLELKYSSVDAKQSIVQAFFANHKIHFQDQTKVLALLNLLLAYSRDHLFLFQAQDPQLGYCRNKDFLASCWQENIKQVQHRLKETMQLEAVHQLEAESLLAEVGILRQSKAQSQEFTQKCLELFVNLKGSPLESAKLKQRVINYTHILLSQSHLSFLTNLGAWNDKQQKSKTPSTKKSKEPQEVREILVAWSPERKFIYFIGCILLNFSAEQNYLYQQLQQESKEQFLAFILEEHFKRYEASLEQQQQELASCREVLLEEKARLDKALKSLKQADIFTYLLSKSVPKKPVAPFKEKYSGKKQDNFFLQAEYLQQQQHIGGQGKTRKHFFWHQLSCFDYLQCFVALFTRRLERRVEQGLAYSYLFKLTLSQLIIKSKPLVAKLQFSMYKRFRKCFLYLRIITVKLRKNSYLKAIYGFIHWIKSKYKEHMEYYFKKALGFICWRRKKVADKAKLGKAEIKGQVEAS</sequence>
<proteinExistence type="predicted"/>
<dbReference type="AlphaFoldDB" id="A0A3A1YEA0"/>
<reference evidence="2 3" key="1">
    <citation type="submission" date="2017-08" db="EMBL/GenBank/DDBJ databases">
        <title>Reclassification of Bisgaard taxon 37 and 44.</title>
        <authorList>
            <person name="Christensen H."/>
        </authorList>
    </citation>
    <scope>NUCLEOTIDE SEQUENCE [LARGE SCALE GENOMIC DNA]</scope>
    <source>
        <strain evidence="2 3">EEAB3T1</strain>
    </source>
</reference>
<comment type="caution">
    <text evidence="2">The sequence shown here is derived from an EMBL/GenBank/DDBJ whole genome shotgun (WGS) entry which is preliminary data.</text>
</comment>
<evidence type="ECO:0000256" key="1">
    <source>
        <dbReference type="SAM" id="Coils"/>
    </source>
</evidence>
<dbReference type="EMBL" id="NRJF01000076">
    <property type="protein sequence ID" value="RIY35871.1"/>
    <property type="molecule type" value="Genomic_DNA"/>
</dbReference>
<dbReference type="RefSeq" id="WP_119534532.1">
    <property type="nucleotide sequence ID" value="NZ_NRJF01000076.1"/>
</dbReference>
<gene>
    <name evidence="2" type="ORF">CKF59_03160</name>
</gene>
<organism evidence="2 3">
    <name type="scientific">Psittacicella gerlachiana</name>
    <dbReference type="NCBI Taxonomy" id="2028574"/>
    <lineage>
        <taxon>Bacteria</taxon>
        <taxon>Pseudomonadati</taxon>
        <taxon>Pseudomonadota</taxon>
        <taxon>Gammaproteobacteria</taxon>
        <taxon>Pasteurellales</taxon>
        <taxon>Psittacicellaceae</taxon>
        <taxon>Psittacicella</taxon>
    </lineage>
</organism>
<protein>
    <submittedName>
        <fullName evidence="2">Uncharacterized protein</fullName>
    </submittedName>
</protein>
<keyword evidence="1" id="KW-0175">Coiled coil</keyword>